<name>A0A4S3TP32_9EURY</name>
<dbReference type="AlphaFoldDB" id="A0A4S3TP32"/>
<evidence type="ECO:0000313" key="3">
    <source>
        <dbReference type="EMBL" id="THE65966.1"/>
    </source>
</evidence>
<reference evidence="3 4" key="1">
    <citation type="submission" date="2018-10" db="EMBL/GenBank/DDBJ databases">
        <title>Natronolimnobius sp. XQ-INN 246 isolated from Inner Mongolia Autonomous Region of China.</title>
        <authorList>
            <person name="Xue Q."/>
        </authorList>
    </citation>
    <scope>NUCLEOTIDE SEQUENCE [LARGE SCALE GENOMIC DNA]</scope>
    <source>
        <strain evidence="3 4">XQ-INN 246</strain>
    </source>
</reference>
<dbReference type="SUPFAM" id="SSF52402">
    <property type="entry name" value="Adenine nucleotide alpha hydrolases-like"/>
    <property type="match status" value="1"/>
</dbReference>
<dbReference type="Gene3D" id="3.40.50.620">
    <property type="entry name" value="HUPs"/>
    <property type="match status" value="1"/>
</dbReference>
<accession>A0A4S3TP32</accession>
<dbReference type="Pfam" id="PF00582">
    <property type="entry name" value="Usp"/>
    <property type="match status" value="1"/>
</dbReference>
<evidence type="ECO:0000256" key="1">
    <source>
        <dbReference type="ARBA" id="ARBA00008791"/>
    </source>
</evidence>
<proteinExistence type="inferred from homology"/>
<dbReference type="PANTHER" id="PTHR46268">
    <property type="entry name" value="STRESS RESPONSE PROTEIN NHAX"/>
    <property type="match status" value="1"/>
</dbReference>
<dbReference type="InterPro" id="IPR014729">
    <property type="entry name" value="Rossmann-like_a/b/a_fold"/>
</dbReference>
<gene>
    <name evidence="3" type="ORF">D8Y22_04640</name>
</gene>
<dbReference type="Proteomes" id="UP000318864">
    <property type="component" value="Unassembled WGS sequence"/>
</dbReference>
<keyword evidence="4" id="KW-1185">Reference proteome</keyword>
<comment type="caution">
    <text evidence="3">The sequence shown here is derived from an EMBL/GenBank/DDBJ whole genome shotgun (WGS) entry which is preliminary data.</text>
</comment>
<dbReference type="RefSeq" id="WP_141463551.1">
    <property type="nucleotide sequence ID" value="NZ_RBZW01000013.1"/>
</dbReference>
<dbReference type="CDD" id="cd00293">
    <property type="entry name" value="USP-like"/>
    <property type="match status" value="1"/>
</dbReference>
<dbReference type="InterPro" id="IPR006016">
    <property type="entry name" value="UspA"/>
</dbReference>
<evidence type="ECO:0000259" key="2">
    <source>
        <dbReference type="Pfam" id="PF00582"/>
    </source>
</evidence>
<organism evidence="3 4">
    <name type="scientific">Salinadaptatus halalkaliphilus</name>
    <dbReference type="NCBI Taxonomy" id="2419781"/>
    <lineage>
        <taxon>Archaea</taxon>
        <taxon>Methanobacteriati</taxon>
        <taxon>Methanobacteriota</taxon>
        <taxon>Stenosarchaea group</taxon>
        <taxon>Halobacteria</taxon>
        <taxon>Halobacteriales</taxon>
        <taxon>Natrialbaceae</taxon>
        <taxon>Salinadaptatus</taxon>
    </lineage>
</organism>
<sequence length="144" mass="15320">MPIVAAVDQSDSTSDVLTEAEALATATGEPLHVVHVLTRKKFREIEQTSVEETGTAVPMEEVRSFATKIADEAAEGVVSEYEPIGLVGDPADGLLNYIETNDIRYIVLGGRKRSAVGKAIFGSTAQPVLMDASCPVVTVTRDES</sequence>
<feature type="domain" description="UspA" evidence="2">
    <location>
        <begin position="2"/>
        <end position="139"/>
    </location>
</feature>
<dbReference type="OrthoDB" id="307404at2157"/>
<dbReference type="PANTHER" id="PTHR46268:SF6">
    <property type="entry name" value="UNIVERSAL STRESS PROTEIN UP12"/>
    <property type="match status" value="1"/>
</dbReference>
<evidence type="ECO:0000313" key="4">
    <source>
        <dbReference type="Proteomes" id="UP000318864"/>
    </source>
</evidence>
<dbReference type="EMBL" id="RBZW01000013">
    <property type="protein sequence ID" value="THE65966.1"/>
    <property type="molecule type" value="Genomic_DNA"/>
</dbReference>
<comment type="similarity">
    <text evidence="1">Belongs to the universal stress protein A family.</text>
</comment>
<protein>
    <submittedName>
        <fullName evidence="3">Universal stress protein</fullName>
    </submittedName>
</protein>